<comment type="caution">
    <text evidence="9">The sequence shown here is derived from an EMBL/GenBank/DDBJ whole genome shotgun (WGS) entry which is preliminary data.</text>
</comment>
<evidence type="ECO:0000256" key="7">
    <source>
        <dbReference type="SAM" id="MobiDB-lite"/>
    </source>
</evidence>
<evidence type="ECO:0000256" key="5">
    <source>
        <dbReference type="ARBA" id="ARBA00022898"/>
    </source>
</evidence>
<dbReference type="EMBL" id="JALXSQ010000006">
    <property type="protein sequence ID" value="MCT2042285.1"/>
    <property type="molecule type" value="Genomic_DNA"/>
</dbReference>
<evidence type="ECO:0000256" key="6">
    <source>
        <dbReference type="HAMAP-Rule" id="MF_01023"/>
    </source>
</evidence>
<keyword evidence="4 6" id="KW-0808">Transferase</keyword>
<dbReference type="EC" id="2.6.1.9" evidence="6"/>
<reference evidence="9 10" key="1">
    <citation type="submission" date="2022-04" db="EMBL/GenBank/DDBJ databases">
        <title>Human microbiome associated bacterial genomes.</title>
        <authorList>
            <person name="Sandstrom S."/>
            <person name="Salamzade R."/>
            <person name="Kalan L.R."/>
        </authorList>
    </citation>
    <scope>NUCLEOTIDE SEQUENCE [LARGE SCALE GENOMIC DNA]</scope>
    <source>
        <strain evidence="10">p3-SID1799</strain>
    </source>
</reference>
<evidence type="ECO:0000256" key="3">
    <source>
        <dbReference type="ARBA" id="ARBA00022576"/>
    </source>
</evidence>
<comment type="catalytic activity">
    <reaction evidence="6">
        <text>L-histidinol phosphate + 2-oxoglutarate = 3-(imidazol-4-yl)-2-oxopropyl phosphate + L-glutamate</text>
        <dbReference type="Rhea" id="RHEA:23744"/>
        <dbReference type="ChEBI" id="CHEBI:16810"/>
        <dbReference type="ChEBI" id="CHEBI:29985"/>
        <dbReference type="ChEBI" id="CHEBI:57766"/>
        <dbReference type="ChEBI" id="CHEBI:57980"/>
        <dbReference type="EC" id="2.6.1.9"/>
    </reaction>
</comment>
<dbReference type="InterPro" id="IPR050106">
    <property type="entry name" value="HistidinolP_aminotransfase"/>
</dbReference>
<dbReference type="InterPro" id="IPR015421">
    <property type="entry name" value="PyrdxlP-dep_Trfase_major"/>
</dbReference>
<dbReference type="PANTHER" id="PTHR43643:SF3">
    <property type="entry name" value="HISTIDINOL-PHOSPHATE AMINOTRANSFERASE"/>
    <property type="match status" value="1"/>
</dbReference>
<dbReference type="Proteomes" id="UP001525379">
    <property type="component" value="Unassembled WGS sequence"/>
</dbReference>
<feature type="domain" description="Aminotransferase class I/classII large" evidence="8">
    <location>
        <begin position="24"/>
        <end position="346"/>
    </location>
</feature>
<dbReference type="InterPro" id="IPR005861">
    <property type="entry name" value="HisP_aminotrans"/>
</dbReference>
<accession>A0ABT2HVV6</accession>
<name>A0ABT2HVV6_9MICO</name>
<keyword evidence="6" id="KW-0028">Amino-acid biosynthesis</keyword>
<keyword evidence="10" id="KW-1185">Reference proteome</keyword>
<gene>
    <name evidence="6 9" type="primary">hisC</name>
    <name evidence="9" type="ORF">M3D15_02870</name>
</gene>
<proteinExistence type="inferred from homology"/>
<dbReference type="NCBIfam" id="TIGR01141">
    <property type="entry name" value="hisC"/>
    <property type="match status" value="1"/>
</dbReference>
<sequence length="355" mass="39202">MIRQRDALSKLPNYRQGASPETDDVVKLSSNEVPFEPLAAVKQAIAAEIDTANIYPDMMATALRERLAQKHDIDPMQIAVGAGSVEVASQLIAATCDEGDEVLFAWRSFEAYPVMALTHGAEPVMVPLTEDERHDFDAMAAAITDKTRLIIICNPNNPTGATCSHAEVEAFMQKVPKDVLVVIDEAYEHFNRDPETALGLDFFKRYDNVAVLHTFSKAYGLAGLRVGYAIAPIEVCDNLRKVCVPFAVTALAQRAACASLDAEDELSERIEQLVSERERVIEQVRETGWNVVDSHGNFFWLRLNEDTERVLGVLFEYGVLSRPFHGEGLRITIGDPAANDRVVHALRAAHELISA</sequence>
<dbReference type="InterPro" id="IPR015424">
    <property type="entry name" value="PyrdxlP-dep_Trfase"/>
</dbReference>
<evidence type="ECO:0000259" key="8">
    <source>
        <dbReference type="Pfam" id="PF00155"/>
    </source>
</evidence>
<comment type="cofactor">
    <cofactor evidence="1 6">
        <name>pyridoxal 5'-phosphate</name>
        <dbReference type="ChEBI" id="CHEBI:597326"/>
    </cofactor>
</comment>
<feature type="modified residue" description="N6-(pyridoxal phosphate)lysine" evidence="6">
    <location>
        <position position="217"/>
    </location>
</feature>
<keyword evidence="3 6" id="KW-0032">Aminotransferase</keyword>
<dbReference type="InterPro" id="IPR001917">
    <property type="entry name" value="Aminotrans_II_pyridoxalP_BS"/>
</dbReference>
<protein>
    <recommendedName>
        <fullName evidence="6">Histidinol-phosphate aminotransferase</fullName>
        <ecNumber evidence="6">2.6.1.9</ecNumber>
    </recommendedName>
    <alternativeName>
        <fullName evidence="6">Imidazole acetol-phosphate transaminase</fullName>
    </alternativeName>
</protein>
<keyword evidence="5 6" id="KW-0663">Pyridoxal phosphate</keyword>
<dbReference type="Pfam" id="PF00155">
    <property type="entry name" value="Aminotran_1_2"/>
    <property type="match status" value="1"/>
</dbReference>
<keyword evidence="6" id="KW-0368">Histidine biosynthesis</keyword>
<comment type="subunit">
    <text evidence="2 6">Homodimer.</text>
</comment>
<evidence type="ECO:0000256" key="1">
    <source>
        <dbReference type="ARBA" id="ARBA00001933"/>
    </source>
</evidence>
<dbReference type="RefSeq" id="WP_244875283.1">
    <property type="nucleotide sequence ID" value="NZ_JALXSQ010000006.1"/>
</dbReference>
<dbReference type="SUPFAM" id="SSF53383">
    <property type="entry name" value="PLP-dependent transferases"/>
    <property type="match status" value="1"/>
</dbReference>
<evidence type="ECO:0000313" key="10">
    <source>
        <dbReference type="Proteomes" id="UP001525379"/>
    </source>
</evidence>
<dbReference type="InterPro" id="IPR024892">
    <property type="entry name" value="ArAT"/>
</dbReference>
<dbReference type="PROSITE" id="PS00599">
    <property type="entry name" value="AA_TRANSFER_CLASS_2"/>
    <property type="match status" value="1"/>
</dbReference>
<organism evidence="9 10">
    <name type="scientific">Pseudoclavibacter albus</name>
    <dbReference type="NCBI Taxonomy" id="272241"/>
    <lineage>
        <taxon>Bacteria</taxon>
        <taxon>Bacillati</taxon>
        <taxon>Actinomycetota</taxon>
        <taxon>Actinomycetes</taxon>
        <taxon>Micrococcales</taxon>
        <taxon>Microbacteriaceae</taxon>
        <taxon>Pseudoclavibacter</taxon>
    </lineage>
</organism>
<dbReference type="GO" id="GO:0004400">
    <property type="term" value="F:histidinol-phosphate transaminase activity"/>
    <property type="evidence" value="ECO:0007669"/>
    <property type="project" value="UniProtKB-EC"/>
</dbReference>
<dbReference type="PANTHER" id="PTHR43643">
    <property type="entry name" value="HISTIDINOL-PHOSPHATE AMINOTRANSFERASE 2"/>
    <property type="match status" value="1"/>
</dbReference>
<evidence type="ECO:0000313" key="9">
    <source>
        <dbReference type="EMBL" id="MCT2042285.1"/>
    </source>
</evidence>
<dbReference type="HAMAP" id="MF_01023">
    <property type="entry name" value="HisC_aminotrans_2"/>
    <property type="match status" value="1"/>
</dbReference>
<dbReference type="NCBIfam" id="NF002878">
    <property type="entry name" value="PRK03321.1"/>
    <property type="match status" value="1"/>
</dbReference>
<dbReference type="InterPro" id="IPR004839">
    <property type="entry name" value="Aminotransferase_I/II_large"/>
</dbReference>
<evidence type="ECO:0000256" key="4">
    <source>
        <dbReference type="ARBA" id="ARBA00022679"/>
    </source>
</evidence>
<comment type="similarity">
    <text evidence="6">Belongs to the class-II pyridoxal-phosphate-dependent aminotransferase family. Histidinol-phosphate aminotransferase subfamily.</text>
</comment>
<dbReference type="CDD" id="cd00609">
    <property type="entry name" value="AAT_like"/>
    <property type="match status" value="1"/>
</dbReference>
<dbReference type="Gene3D" id="3.90.1150.10">
    <property type="entry name" value="Aspartate Aminotransferase, domain 1"/>
    <property type="match status" value="1"/>
</dbReference>
<dbReference type="Gene3D" id="3.40.640.10">
    <property type="entry name" value="Type I PLP-dependent aspartate aminotransferase-like (Major domain)"/>
    <property type="match status" value="1"/>
</dbReference>
<dbReference type="InterPro" id="IPR015422">
    <property type="entry name" value="PyrdxlP-dep_Trfase_small"/>
</dbReference>
<feature type="region of interest" description="Disordered" evidence="7">
    <location>
        <begin position="1"/>
        <end position="25"/>
    </location>
</feature>
<evidence type="ECO:0000256" key="2">
    <source>
        <dbReference type="ARBA" id="ARBA00011738"/>
    </source>
</evidence>
<comment type="pathway">
    <text evidence="6">Amino-acid biosynthesis; L-histidine biosynthesis; L-histidine from 5-phospho-alpha-D-ribose 1-diphosphate: step 7/9.</text>
</comment>